<reference evidence="5" key="1">
    <citation type="journal article" date="2016" name="Nat. Biotechnol.">
        <title>Sequencing wild and cultivated cassava and related species reveals extensive interspecific hybridization and genetic diversity.</title>
        <authorList>
            <person name="Bredeson J.V."/>
            <person name="Lyons J.B."/>
            <person name="Prochnik S.E."/>
            <person name="Wu G.A."/>
            <person name="Ha C.M."/>
            <person name="Edsinger-Gonzales E."/>
            <person name="Grimwood J."/>
            <person name="Schmutz J."/>
            <person name="Rabbi I.Y."/>
            <person name="Egesi C."/>
            <person name="Nauluvula P."/>
            <person name="Lebot V."/>
            <person name="Ndunguru J."/>
            <person name="Mkamilo G."/>
            <person name="Bart R.S."/>
            <person name="Setter T.L."/>
            <person name="Gleadow R.M."/>
            <person name="Kulakow P."/>
            <person name="Ferguson M.E."/>
            <person name="Rounsley S."/>
            <person name="Rokhsar D.S."/>
        </authorList>
    </citation>
    <scope>NUCLEOTIDE SEQUENCE [LARGE SCALE GENOMIC DNA]</scope>
    <source>
        <strain evidence="5">cv. AM560-2</strain>
    </source>
</reference>
<gene>
    <name evidence="4" type="ORF">MANES_05G082700v8</name>
</gene>
<dbReference type="OMA" id="HGEIALY"/>
<dbReference type="PANTHER" id="PTHR31680">
    <property type="entry name" value="LONGIFOLIA PROTEIN"/>
    <property type="match status" value="1"/>
</dbReference>
<evidence type="ECO:0000259" key="2">
    <source>
        <dbReference type="Pfam" id="PF14309"/>
    </source>
</evidence>
<feature type="compositionally biased region" description="Polar residues" evidence="1">
    <location>
        <begin position="374"/>
        <end position="390"/>
    </location>
</feature>
<dbReference type="InterPro" id="IPR032795">
    <property type="entry name" value="DUF3741-assoc"/>
</dbReference>
<dbReference type="InterPro" id="IPR033334">
    <property type="entry name" value="LNG1/2"/>
</dbReference>
<dbReference type="InterPro" id="IPR025486">
    <property type="entry name" value="DUF4378"/>
</dbReference>
<feature type="compositionally biased region" description="Low complexity" evidence="1">
    <location>
        <begin position="433"/>
        <end position="446"/>
    </location>
</feature>
<dbReference type="Gramene" id="Manes.05G082700.1.v8.1">
    <property type="protein sequence ID" value="Manes.05G082700.1.v8.1.CDS"/>
    <property type="gene ID" value="Manes.05G082700.v8.1"/>
</dbReference>
<dbReference type="OrthoDB" id="1929599at2759"/>
<name>A0A2C9VVT6_MANES</name>
<feature type="domain" description="DUF3741" evidence="3">
    <location>
        <begin position="160"/>
        <end position="185"/>
    </location>
</feature>
<evidence type="ECO:0000259" key="3">
    <source>
        <dbReference type="Pfam" id="PF14383"/>
    </source>
</evidence>
<organism evidence="4 5">
    <name type="scientific">Manihot esculenta</name>
    <name type="common">Cassava</name>
    <name type="synonym">Jatropha manihot</name>
    <dbReference type="NCBI Taxonomy" id="3983"/>
    <lineage>
        <taxon>Eukaryota</taxon>
        <taxon>Viridiplantae</taxon>
        <taxon>Streptophyta</taxon>
        <taxon>Embryophyta</taxon>
        <taxon>Tracheophyta</taxon>
        <taxon>Spermatophyta</taxon>
        <taxon>Magnoliopsida</taxon>
        <taxon>eudicotyledons</taxon>
        <taxon>Gunneridae</taxon>
        <taxon>Pentapetalae</taxon>
        <taxon>rosids</taxon>
        <taxon>fabids</taxon>
        <taxon>Malpighiales</taxon>
        <taxon>Euphorbiaceae</taxon>
        <taxon>Crotonoideae</taxon>
        <taxon>Manihoteae</taxon>
        <taxon>Manihot</taxon>
    </lineage>
</organism>
<evidence type="ECO:0008006" key="6">
    <source>
        <dbReference type="Google" id="ProtNLM"/>
    </source>
</evidence>
<proteinExistence type="predicted"/>
<dbReference type="PANTHER" id="PTHR31680:SF12">
    <property type="entry name" value="OS11G0587300 PROTEIN"/>
    <property type="match status" value="1"/>
</dbReference>
<dbReference type="STRING" id="3983.A0A2C9VVT6"/>
<evidence type="ECO:0000256" key="1">
    <source>
        <dbReference type="SAM" id="MobiDB-lite"/>
    </source>
</evidence>
<protein>
    <recommendedName>
        <fullName evidence="6">DUF4378 domain-containing protein</fullName>
    </recommendedName>
</protein>
<accession>A0A2C9VVT6</accession>
<evidence type="ECO:0000313" key="4">
    <source>
        <dbReference type="EMBL" id="OAY49782.1"/>
    </source>
</evidence>
<comment type="caution">
    <text evidence="4">The sequence shown here is derived from an EMBL/GenBank/DDBJ whole genome shotgun (WGS) entry which is preliminary data.</text>
</comment>
<dbReference type="GO" id="GO:0051513">
    <property type="term" value="P:regulation of monopolar cell growth"/>
    <property type="evidence" value="ECO:0007669"/>
    <property type="project" value="InterPro"/>
</dbReference>
<dbReference type="EMBL" id="CM004391">
    <property type="protein sequence ID" value="OAY49782.1"/>
    <property type="molecule type" value="Genomic_DNA"/>
</dbReference>
<feature type="compositionally biased region" description="Basic and acidic residues" evidence="1">
    <location>
        <begin position="157"/>
        <end position="169"/>
    </location>
</feature>
<feature type="region of interest" description="Disordered" evidence="1">
    <location>
        <begin position="47"/>
        <end position="97"/>
    </location>
</feature>
<dbReference type="Proteomes" id="UP000091857">
    <property type="component" value="Chromosome 5"/>
</dbReference>
<dbReference type="AlphaFoldDB" id="A0A2C9VVT6"/>
<sequence>MTEMVQEQNLEKQIGKQMGCMAGFLQIFDRHHILTGKRLYATKCLPPTKIVDSSPASEKSMDSPARSTESEEDQTRSTPSPGHLKQQHTPVTESQAKLHLPLPVFELKEGTRSSWKFGKEAPRLSLDSRATFDAKGSLKPKEIRTNAAILTVSPCEKNGEQTDDSERQHRSPSVIARLMGLEKLPEWENEQANKPELRRSASESRASRDLLQYRFIDGINFQLKQSQQQNTKSNVTSDVIREGAVKSQTTNSRTIDPKEYNAVRNARVEPARAPHRGMGQRKNFYDSADFFPESKHTVSIYGEIEKRLKMRGIDEPSKDLETLKQILEALQLKGLLHSKKQSNQKNETNIVYNRSFPDDESPIIVMKPAKSMPPSHTRNQAKIGNDSPPSSFRARPAVRRDSNLSGETLQAMSPRRERPEIERNIRIQNKGRSSSSPTRSESSVKSANRRPLTVETQRRASSNSIEQRRASPIQSPKFSSRRTIPDQTTNRSPRNKKQTVDIYQKENMFITAEDELSSITETSISTYSQIDTERSKVEEYKEGRNLLERCDKLLHSIAEMTATELQPSPVSVLDYKEESSPSPVMKRSLDFKDHLAELEDDIWSPAISPVQLKSEGNSDDSDFIYISDVIRASNYLPEDSDVFLLLEKQQYLKGKDTSEISRLQRKLIFDTIMEILSRKRRLPPWKTITCASSASGQTKLQEIWSEFQRIRERDASDDLLEMICGMLKKDLAGDSISGWGDCPIETSEAVLDIERLIFKDLIGETIRDLAAFTGKCNQTPWTRRKLVF</sequence>
<evidence type="ECO:0000313" key="5">
    <source>
        <dbReference type="Proteomes" id="UP000091857"/>
    </source>
</evidence>
<dbReference type="Pfam" id="PF14309">
    <property type="entry name" value="DUF4378"/>
    <property type="match status" value="1"/>
</dbReference>
<feature type="domain" description="DUF4378" evidence="2">
    <location>
        <begin position="622"/>
        <end position="764"/>
    </location>
</feature>
<keyword evidence="5" id="KW-1185">Reference proteome</keyword>
<feature type="region of interest" description="Disordered" evidence="1">
    <location>
        <begin position="346"/>
        <end position="501"/>
    </location>
</feature>
<feature type="region of interest" description="Disordered" evidence="1">
    <location>
        <begin position="153"/>
        <end position="172"/>
    </location>
</feature>
<dbReference type="Pfam" id="PF14383">
    <property type="entry name" value="VARLMGL"/>
    <property type="match status" value="1"/>
</dbReference>
<feature type="compositionally biased region" description="Basic and acidic residues" evidence="1">
    <location>
        <begin position="414"/>
        <end position="425"/>
    </location>
</feature>
<feature type="compositionally biased region" description="Polar residues" evidence="1">
    <location>
        <begin position="472"/>
        <end position="492"/>
    </location>
</feature>